<dbReference type="GeneID" id="24791843"/>
<proteinExistence type="predicted"/>
<keyword evidence="3" id="KW-0540">Nuclease</keyword>
<dbReference type="Proteomes" id="UP000029661">
    <property type="component" value="Chromosome"/>
</dbReference>
<evidence type="ECO:0000313" key="6">
    <source>
        <dbReference type="EMBL" id="AIS31514.1"/>
    </source>
</evidence>
<dbReference type="AlphaFoldDB" id="A0A089ZUY9"/>
<dbReference type="STRING" id="2162.BRM9_0693"/>
<reference evidence="6 7" key="1">
    <citation type="submission" date="2013-12" db="EMBL/GenBank/DDBJ databases">
        <title>The complete genome sequence of Methanobacterium sp. BRM9.</title>
        <authorList>
            <consortium name="Pastoral Greenhouse Gas Research Consortium"/>
            <person name="Kelly W.J."/>
            <person name="Leahy S.C."/>
            <person name="Perry R."/>
            <person name="Li D."/>
            <person name="Altermann E."/>
            <person name="Lambie S.C."/>
            <person name="Attwood G.T."/>
        </authorList>
    </citation>
    <scope>NUCLEOTIDE SEQUENCE [LARGE SCALE GENOMIC DNA]</scope>
    <source>
        <strain evidence="6 7">BRM9</strain>
    </source>
</reference>
<dbReference type="GO" id="GO:0110001">
    <property type="term" value="C:toxin-antitoxin complex"/>
    <property type="evidence" value="ECO:0007669"/>
    <property type="project" value="InterPro"/>
</dbReference>
<dbReference type="InterPro" id="IPR051813">
    <property type="entry name" value="HepT_RNase_toxin"/>
</dbReference>
<keyword evidence="5" id="KW-0378">Hydrolase</keyword>
<dbReference type="Pfam" id="PF01934">
    <property type="entry name" value="HepT-like"/>
    <property type="match status" value="1"/>
</dbReference>
<dbReference type="InterPro" id="IPR008201">
    <property type="entry name" value="HepT-like"/>
</dbReference>
<evidence type="ECO:0000256" key="1">
    <source>
        <dbReference type="ARBA" id="ARBA00022553"/>
    </source>
</evidence>
<dbReference type="GO" id="GO:0004540">
    <property type="term" value="F:RNA nuclease activity"/>
    <property type="evidence" value="ECO:0007669"/>
    <property type="project" value="InterPro"/>
</dbReference>
<dbReference type="EMBL" id="CP006933">
    <property type="protein sequence ID" value="AIS31514.1"/>
    <property type="molecule type" value="Genomic_DNA"/>
</dbReference>
<keyword evidence="4" id="KW-0547">Nucleotide-binding</keyword>
<dbReference type="KEGG" id="mfc:BRM9_0693"/>
<evidence type="ECO:0008006" key="8">
    <source>
        <dbReference type="Google" id="ProtNLM"/>
    </source>
</evidence>
<dbReference type="GO" id="GO:0016787">
    <property type="term" value="F:hydrolase activity"/>
    <property type="evidence" value="ECO:0007669"/>
    <property type="project" value="UniProtKB-KW"/>
</dbReference>
<evidence type="ECO:0000256" key="5">
    <source>
        <dbReference type="ARBA" id="ARBA00022801"/>
    </source>
</evidence>
<dbReference type="OrthoDB" id="318716at2157"/>
<name>A0A089ZUY9_METFO</name>
<evidence type="ECO:0000256" key="4">
    <source>
        <dbReference type="ARBA" id="ARBA00022741"/>
    </source>
</evidence>
<sequence length="112" mass="13324">MNRDEVFLHHILDEIYFLEKQTKSLEFEDFLSDPVLQRAVSRSLEIIGEASKNISIEFKNANHQIEWTKAAGLRDKLIHHYFGVEWDIIWNVIYNELPLMGRKIELILNQEK</sequence>
<accession>A0A089ZUY9</accession>
<keyword evidence="2" id="KW-1277">Toxin-antitoxin system</keyword>
<evidence type="ECO:0000256" key="2">
    <source>
        <dbReference type="ARBA" id="ARBA00022649"/>
    </source>
</evidence>
<organism evidence="6 7">
    <name type="scientific">Methanobacterium formicicum</name>
    <dbReference type="NCBI Taxonomy" id="2162"/>
    <lineage>
        <taxon>Archaea</taxon>
        <taxon>Methanobacteriati</taxon>
        <taxon>Methanobacteriota</taxon>
        <taxon>Methanomada group</taxon>
        <taxon>Methanobacteria</taxon>
        <taxon>Methanobacteriales</taxon>
        <taxon>Methanobacteriaceae</taxon>
        <taxon>Methanobacterium</taxon>
    </lineage>
</organism>
<dbReference type="RefSeq" id="WP_048084828.1">
    <property type="nucleotide sequence ID" value="NZ_CP006933.1"/>
</dbReference>
<evidence type="ECO:0000313" key="7">
    <source>
        <dbReference type="Proteomes" id="UP000029661"/>
    </source>
</evidence>
<gene>
    <name evidence="6" type="ORF">BRM9_0693</name>
</gene>
<dbReference type="PANTHER" id="PTHR34139:SF1">
    <property type="entry name" value="RNASE MJ1380-RELATED"/>
    <property type="match status" value="1"/>
</dbReference>
<dbReference type="GO" id="GO:0000166">
    <property type="term" value="F:nucleotide binding"/>
    <property type="evidence" value="ECO:0007669"/>
    <property type="project" value="UniProtKB-KW"/>
</dbReference>
<protein>
    <recommendedName>
        <fullName evidence="8">DUF86 domain-containing protein</fullName>
    </recommendedName>
</protein>
<keyword evidence="1" id="KW-0597">Phosphoprotein</keyword>
<dbReference type="PANTHER" id="PTHR34139">
    <property type="entry name" value="UPF0331 PROTEIN MJ0127"/>
    <property type="match status" value="1"/>
</dbReference>
<evidence type="ECO:0000256" key="3">
    <source>
        <dbReference type="ARBA" id="ARBA00022722"/>
    </source>
</evidence>